<feature type="domain" description="LysM" evidence="2">
    <location>
        <begin position="25"/>
        <end position="68"/>
    </location>
</feature>
<proteinExistence type="predicted"/>
<dbReference type="SUPFAM" id="SSF54106">
    <property type="entry name" value="LysM domain"/>
    <property type="match status" value="3"/>
</dbReference>
<dbReference type="Proteomes" id="UP001164705">
    <property type="component" value="Chromosome"/>
</dbReference>
<dbReference type="InterPro" id="IPR018392">
    <property type="entry name" value="LysM"/>
</dbReference>
<evidence type="ECO:0000313" key="4">
    <source>
        <dbReference type="Proteomes" id="UP001164705"/>
    </source>
</evidence>
<sequence length="352" mass="40317">MKKIIVILSLFICFSCSSVKAQNYKTHKVKEGETVESIAKQYNMSTSDIYKLNPDARRKLRPNAILIIPKERTTAGTTTTIETRTTETTPTVTNVADSTKQEQTVEKIFERYINHRVHRKETLYGLSKTYNVTEEDIKKHNKFLYANNLKKGDKLKIPVFKKIIRLAPVEATTKTYEVKPKEGKWRIAYKYGISVAELEALNPQLDSILQPGQIINIPNLEADRVKMVDDQYSYYTVLPKEGFYRLKIKTGMEQAELEQLNPGLAESGLKVGMILKVIYNEALNTETSDAVIDDLDEIVDLSKKELDRSLKNIVIMLPFNTNKMKSDAVLDIKQKIRSDKTWSITLDFYSEC</sequence>
<dbReference type="KEGG" id="lnu:N7U66_08730"/>
<dbReference type="RefSeq" id="WP_267678150.1">
    <property type="nucleotide sequence ID" value="NZ_CP113088.1"/>
</dbReference>
<gene>
    <name evidence="3" type="ORF">N7U66_08730</name>
</gene>
<dbReference type="PANTHER" id="PTHR33734:SF22">
    <property type="entry name" value="MEMBRANE-BOUND LYTIC MUREIN TRANSGLYCOSYLASE D"/>
    <property type="match status" value="1"/>
</dbReference>
<evidence type="ECO:0000313" key="3">
    <source>
        <dbReference type="EMBL" id="WAC03545.1"/>
    </source>
</evidence>
<dbReference type="Gene3D" id="3.10.350.10">
    <property type="entry name" value="LysM domain"/>
    <property type="match status" value="3"/>
</dbReference>
<dbReference type="AlphaFoldDB" id="A0A9E8SIC2"/>
<accession>A0A9E8SIC2</accession>
<dbReference type="SMART" id="SM00257">
    <property type="entry name" value="LysM"/>
    <property type="match status" value="4"/>
</dbReference>
<dbReference type="EMBL" id="CP113088">
    <property type="protein sequence ID" value="WAC03545.1"/>
    <property type="molecule type" value="Genomic_DNA"/>
</dbReference>
<feature type="domain" description="LysM" evidence="2">
    <location>
        <begin position="174"/>
        <end position="217"/>
    </location>
</feature>
<evidence type="ECO:0000259" key="2">
    <source>
        <dbReference type="PROSITE" id="PS51782"/>
    </source>
</evidence>
<protein>
    <submittedName>
        <fullName evidence="3">LysM domain-containing protein</fullName>
    </submittedName>
</protein>
<dbReference type="CDD" id="cd00118">
    <property type="entry name" value="LysM"/>
    <property type="match status" value="3"/>
</dbReference>
<name>A0A9E8SIC2_9FLAO</name>
<keyword evidence="1" id="KW-0732">Signal</keyword>
<dbReference type="PANTHER" id="PTHR33734">
    <property type="entry name" value="LYSM DOMAIN-CONTAINING GPI-ANCHORED PROTEIN 2"/>
    <property type="match status" value="1"/>
</dbReference>
<feature type="signal peptide" evidence="1">
    <location>
        <begin position="1"/>
        <end position="21"/>
    </location>
</feature>
<dbReference type="Pfam" id="PF01476">
    <property type="entry name" value="LysM"/>
    <property type="match status" value="3"/>
</dbReference>
<dbReference type="PROSITE" id="PS51782">
    <property type="entry name" value="LYSM"/>
    <property type="match status" value="3"/>
</dbReference>
<keyword evidence="4" id="KW-1185">Reference proteome</keyword>
<organism evidence="3 4">
    <name type="scientific">Lacinutrix neustonica</name>
    <dbReference type="NCBI Taxonomy" id="2980107"/>
    <lineage>
        <taxon>Bacteria</taxon>
        <taxon>Pseudomonadati</taxon>
        <taxon>Bacteroidota</taxon>
        <taxon>Flavobacteriia</taxon>
        <taxon>Flavobacteriales</taxon>
        <taxon>Flavobacteriaceae</taxon>
        <taxon>Lacinutrix</taxon>
    </lineage>
</organism>
<feature type="domain" description="LysM" evidence="2">
    <location>
        <begin position="113"/>
        <end position="157"/>
    </location>
</feature>
<feature type="chain" id="PRO_5038497572" evidence="1">
    <location>
        <begin position="22"/>
        <end position="352"/>
    </location>
</feature>
<reference evidence="3" key="1">
    <citation type="submission" date="2022-11" db="EMBL/GenBank/DDBJ databases">
        <title>Lacinutrix neustonica HL-RS19T sp. nov., isolated from the surface microlayer sample of brackish Lake Shihwa.</title>
        <authorList>
            <person name="Choi J.Y."/>
            <person name="Hwang C.Y."/>
        </authorList>
    </citation>
    <scope>NUCLEOTIDE SEQUENCE</scope>
    <source>
        <strain evidence="3">HL-RS19</strain>
    </source>
</reference>
<evidence type="ECO:0000256" key="1">
    <source>
        <dbReference type="SAM" id="SignalP"/>
    </source>
</evidence>
<dbReference type="InterPro" id="IPR036779">
    <property type="entry name" value="LysM_dom_sf"/>
</dbReference>